<feature type="region of interest" description="Disordered" evidence="1">
    <location>
        <begin position="169"/>
        <end position="208"/>
    </location>
</feature>
<dbReference type="EMBL" id="CAJVRL010000081">
    <property type="protein sequence ID" value="CAG8957929.1"/>
    <property type="molecule type" value="Genomic_DNA"/>
</dbReference>
<feature type="region of interest" description="Disordered" evidence="1">
    <location>
        <begin position="104"/>
        <end position="123"/>
    </location>
</feature>
<sequence>MTERLKIAIRWRKSGKWPGIFPYLGTKWRGKAYYEQTLQTWYRKPLSAFRSSGKLIKDQHRPRSIGRSTRPKRNSLGRDGLATGLQGQVLLFAMQGHGRDLWPLPNARDSRGTHQKIEDTRKQNASYNYRQCIRLRFGFTPEKFSPSRPDQVITPYRALVRRSGLYEKGSLSPNLETRSGSDFVRPKHKNRSPGPGKHYSSPLSLDDLGFPCQVVNSSAAS</sequence>
<evidence type="ECO:0000313" key="3">
    <source>
        <dbReference type="Proteomes" id="UP000696280"/>
    </source>
</evidence>
<protein>
    <submittedName>
        <fullName evidence="2">Uncharacterized protein</fullName>
    </submittedName>
</protein>
<organism evidence="2 3">
    <name type="scientific">Hymenoscyphus fraxineus</name>
    <dbReference type="NCBI Taxonomy" id="746836"/>
    <lineage>
        <taxon>Eukaryota</taxon>
        <taxon>Fungi</taxon>
        <taxon>Dikarya</taxon>
        <taxon>Ascomycota</taxon>
        <taxon>Pezizomycotina</taxon>
        <taxon>Leotiomycetes</taxon>
        <taxon>Helotiales</taxon>
        <taxon>Helotiaceae</taxon>
        <taxon>Hymenoscyphus</taxon>
    </lineage>
</organism>
<feature type="compositionally biased region" description="Basic residues" evidence="1">
    <location>
        <begin position="62"/>
        <end position="75"/>
    </location>
</feature>
<gene>
    <name evidence="2" type="ORF">HYFRA_00000271</name>
</gene>
<dbReference type="AlphaFoldDB" id="A0A9N9L1U6"/>
<proteinExistence type="predicted"/>
<comment type="caution">
    <text evidence="2">The sequence shown here is derived from an EMBL/GenBank/DDBJ whole genome shotgun (WGS) entry which is preliminary data.</text>
</comment>
<feature type="region of interest" description="Disordered" evidence="1">
    <location>
        <begin position="57"/>
        <end position="79"/>
    </location>
</feature>
<dbReference type="Proteomes" id="UP000696280">
    <property type="component" value="Unassembled WGS sequence"/>
</dbReference>
<reference evidence="2" key="1">
    <citation type="submission" date="2021-07" db="EMBL/GenBank/DDBJ databases">
        <authorList>
            <person name="Durling M."/>
        </authorList>
    </citation>
    <scope>NUCLEOTIDE SEQUENCE</scope>
</reference>
<feature type="compositionally biased region" description="Polar residues" evidence="1">
    <location>
        <begin position="171"/>
        <end position="180"/>
    </location>
</feature>
<keyword evidence="3" id="KW-1185">Reference proteome</keyword>
<name>A0A9N9L1U6_9HELO</name>
<evidence type="ECO:0000256" key="1">
    <source>
        <dbReference type="SAM" id="MobiDB-lite"/>
    </source>
</evidence>
<evidence type="ECO:0000313" key="2">
    <source>
        <dbReference type="EMBL" id="CAG8957929.1"/>
    </source>
</evidence>
<accession>A0A9N9L1U6</accession>
<feature type="compositionally biased region" description="Basic and acidic residues" evidence="1">
    <location>
        <begin position="108"/>
        <end position="122"/>
    </location>
</feature>